<dbReference type="Proteomes" id="UP000326565">
    <property type="component" value="Unassembled WGS sequence"/>
</dbReference>
<comment type="subcellular location">
    <subcellularLocation>
        <location evidence="1">Membrane</location>
        <topology evidence="1">Multi-pass membrane protein</topology>
    </subcellularLocation>
</comment>
<feature type="transmembrane region" description="Helical" evidence="5">
    <location>
        <begin position="200"/>
        <end position="217"/>
    </location>
</feature>
<dbReference type="GO" id="GO:0000329">
    <property type="term" value="C:fungal-type vacuole membrane"/>
    <property type="evidence" value="ECO:0007669"/>
    <property type="project" value="TreeGrafter"/>
</dbReference>
<keyword evidence="2 5" id="KW-0812">Transmembrane</keyword>
<feature type="transmembrane region" description="Helical" evidence="5">
    <location>
        <begin position="229"/>
        <end position="252"/>
    </location>
</feature>
<evidence type="ECO:0000256" key="4">
    <source>
        <dbReference type="ARBA" id="ARBA00023136"/>
    </source>
</evidence>
<dbReference type="OrthoDB" id="4232264at2759"/>
<gene>
    <name evidence="6" type="ORF">BDV29DRAFT_154272</name>
</gene>
<feature type="transmembrane region" description="Helical" evidence="5">
    <location>
        <begin position="264"/>
        <end position="283"/>
    </location>
</feature>
<evidence type="ECO:0000313" key="7">
    <source>
        <dbReference type="Proteomes" id="UP000326565"/>
    </source>
</evidence>
<protein>
    <submittedName>
        <fullName evidence="6">Major facilitator superfamily domain-containing protein</fullName>
    </submittedName>
</protein>
<dbReference type="Pfam" id="PF07690">
    <property type="entry name" value="MFS_1"/>
    <property type="match status" value="1"/>
</dbReference>
<reference evidence="6 7" key="1">
    <citation type="submission" date="2019-04" db="EMBL/GenBank/DDBJ databases">
        <title>Friends and foes A comparative genomics study of 23 Aspergillus species from section Flavi.</title>
        <authorList>
            <consortium name="DOE Joint Genome Institute"/>
            <person name="Kjaerbolling I."/>
            <person name="Vesth T."/>
            <person name="Frisvad J.C."/>
            <person name="Nybo J.L."/>
            <person name="Theobald S."/>
            <person name="Kildgaard S."/>
            <person name="Isbrandt T."/>
            <person name="Kuo A."/>
            <person name="Sato A."/>
            <person name="Lyhne E.K."/>
            <person name="Kogle M.E."/>
            <person name="Wiebenga A."/>
            <person name="Kun R.S."/>
            <person name="Lubbers R.J."/>
            <person name="Makela M.R."/>
            <person name="Barry K."/>
            <person name="Chovatia M."/>
            <person name="Clum A."/>
            <person name="Daum C."/>
            <person name="Haridas S."/>
            <person name="He G."/>
            <person name="LaButti K."/>
            <person name="Lipzen A."/>
            <person name="Mondo S."/>
            <person name="Riley R."/>
            <person name="Salamov A."/>
            <person name="Simmons B.A."/>
            <person name="Magnuson J.K."/>
            <person name="Henrissat B."/>
            <person name="Mortensen U.H."/>
            <person name="Larsen T.O."/>
            <person name="Devries R.P."/>
            <person name="Grigoriev I.V."/>
            <person name="Machida M."/>
            <person name="Baker S.E."/>
            <person name="Andersen M.R."/>
        </authorList>
    </citation>
    <scope>NUCLEOTIDE SEQUENCE [LARGE SCALE GENOMIC DNA]</scope>
    <source>
        <strain evidence="6 7">CBS 151.66</strain>
    </source>
</reference>
<evidence type="ECO:0000256" key="1">
    <source>
        <dbReference type="ARBA" id="ARBA00004141"/>
    </source>
</evidence>
<proteinExistence type="predicted"/>
<dbReference type="AlphaFoldDB" id="A0A5N5X842"/>
<dbReference type="InterPro" id="IPR011701">
    <property type="entry name" value="MFS"/>
</dbReference>
<dbReference type="Pfam" id="PF20174">
    <property type="entry name" value="DUF6540"/>
    <property type="match status" value="1"/>
</dbReference>
<dbReference type="PANTHER" id="PTHR23501">
    <property type="entry name" value="MAJOR FACILITATOR SUPERFAMILY"/>
    <property type="match status" value="1"/>
</dbReference>
<feature type="transmembrane region" description="Helical" evidence="5">
    <location>
        <begin position="469"/>
        <end position="487"/>
    </location>
</feature>
<dbReference type="GO" id="GO:0015174">
    <property type="term" value="F:basic amino acid transmembrane transporter activity"/>
    <property type="evidence" value="ECO:0007669"/>
    <property type="project" value="TreeGrafter"/>
</dbReference>
<keyword evidence="7" id="KW-1185">Reference proteome</keyword>
<name>A0A5N5X842_9EURO</name>
<dbReference type="SUPFAM" id="SSF103473">
    <property type="entry name" value="MFS general substrate transporter"/>
    <property type="match status" value="1"/>
</dbReference>
<evidence type="ECO:0000256" key="5">
    <source>
        <dbReference type="SAM" id="Phobius"/>
    </source>
</evidence>
<dbReference type="PANTHER" id="PTHR23501:SF33">
    <property type="entry name" value="MAJOR FACILITATOR SUPERFAMILY (MFS) PROFILE DOMAIN-CONTAINING PROTEIN"/>
    <property type="match status" value="1"/>
</dbReference>
<organism evidence="6 7">
    <name type="scientific">Aspergillus leporis</name>
    <dbReference type="NCBI Taxonomy" id="41062"/>
    <lineage>
        <taxon>Eukaryota</taxon>
        <taxon>Fungi</taxon>
        <taxon>Dikarya</taxon>
        <taxon>Ascomycota</taxon>
        <taxon>Pezizomycotina</taxon>
        <taxon>Eurotiomycetes</taxon>
        <taxon>Eurotiomycetidae</taxon>
        <taxon>Eurotiales</taxon>
        <taxon>Aspergillaceae</taxon>
        <taxon>Aspergillus</taxon>
        <taxon>Aspergillus subgen. Circumdati</taxon>
    </lineage>
</organism>
<sequence length="494" mass="54858">MSTETTTYNVYRVLFTQRGGPDHVGIALVPAQNEDQDPRRFYNVIGTVGLGMDYDPKPGYRFNADDSYKSPTFQFQLPKTRLAEFEQIARAAEVLYDPRVLTEAKPDPPARNCAAWVDDVLAQARNCLILLGVFSRRSLGAPVGGYLIATLGWRWSFLGQLPLILICIMIVSYGLPSSLNQRMVDTNQAGARSRVSDLDFGGIISFAIAVIILLFLIQSLNTTDDQPRLLYLLVPALAVAIAVFILVEAYWAKKPLIPLNLVKTFLGGYYLGQLLLIMGRSALSSNLVPYFVRVEKASDFLASFTYVVTAVGVSVGGLVSGAIIKQTKRYKVMTIIAVGLTVLWSILIFIRYRNGCFTWELVYLFPSGGANGILFSTQFIGMSLTAPKERLATSIGIYYLSQQLGFIVGPAASVAVVQRLFANRLLEGLEGLKEKQFIDRILNELRFPDTLSEEVQGIVRSSYLHGFQFVPLLGTLCTLIMFPIVLWEKEQRIE</sequence>
<feature type="transmembrane region" description="Helical" evidence="5">
    <location>
        <begin position="397"/>
        <end position="421"/>
    </location>
</feature>
<evidence type="ECO:0000313" key="6">
    <source>
        <dbReference type="EMBL" id="KAB8076856.1"/>
    </source>
</evidence>
<keyword evidence="4 5" id="KW-0472">Membrane</keyword>
<evidence type="ECO:0000256" key="2">
    <source>
        <dbReference type="ARBA" id="ARBA00022692"/>
    </source>
</evidence>
<feature type="transmembrane region" description="Helical" evidence="5">
    <location>
        <begin position="330"/>
        <end position="350"/>
    </location>
</feature>
<feature type="transmembrane region" description="Helical" evidence="5">
    <location>
        <begin position="303"/>
        <end position="323"/>
    </location>
</feature>
<dbReference type="EMBL" id="ML732175">
    <property type="protein sequence ID" value="KAB8076856.1"/>
    <property type="molecule type" value="Genomic_DNA"/>
</dbReference>
<feature type="transmembrane region" description="Helical" evidence="5">
    <location>
        <begin position="362"/>
        <end position="385"/>
    </location>
</feature>
<dbReference type="Gene3D" id="1.20.1250.20">
    <property type="entry name" value="MFS general substrate transporter like domains"/>
    <property type="match status" value="1"/>
</dbReference>
<dbReference type="InterPro" id="IPR036259">
    <property type="entry name" value="MFS_trans_sf"/>
</dbReference>
<keyword evidence="3 5" id="KW-1133">Transmembrane helix</keyword>
<feature type="transmembrane region" description="Helical" evidence="5">
    <location>
        <begin position="161"/>
        <end position="179"/>
    </location>
</feature>
<dbReference type="InterPro" id="IPR046670">
    <property type="entry name" value="DUF6540"/>
</dbReference>
<evidence type="ECO:0000256" key="3">
    <source>
        <dbReference type="ARBA" id="ARBA00022989"/>
    </source>
</evidence>
<accession>A0A5N5X842</accession>